<feature type="compositionally biased region" description="Polar residues" evidence="1">
    <location>
        <begin position="1"/>
        <end position="10"/>
    </location>
</feature>
<sequence>MAKVTGSSPSFKIHRGSAESTQKGRTDGKWRHLLRDREVREVRGLRLEGTISTTSLSSIRFTMFDSTRIVRMIFPIESLLAIRHRDPLKRRDPSPQRSGPSRSASPTPQYLPLGPIIKLASPSSPLKKDSPTHGQQARLEGDQLGMCEGDDVETKGVDDEADEKDEGANEIKGGGRREEDVDEEEDPEEDPSDMHVVHHAMDVDADEDYLQYLEELHHHPEYSFAHSSQAFAWNPSDEVQSPPCNARSQPSFDLSGFWPPPVGPSQSSASLVVTQREA</sequence>
<evidence type="ECO:0000313" key="2">
    <source>
        <dbReference type="EMBL" id="MED6206515.1"/>
    </source>
</evidence>
<feature type="region of interest" description="Disordered" evidence="1">
    <location>
        <begin position="234"/>
        <end position="278"/>
    </location>
</feature>
<name>A0ABU6Y805_9FABA</name>
<evidence type="ECO:0000256" key="1">
    <source>
        <dbReference type="SAM" id="MobiDB-lite"/>
    </source>
</evidence>
<reference evidence="2 3" key="1">
    <citation type="journal article" date="2023" name="Plants (Basel)">
        <title>Bridging the Gap: Combining Genomics and Transcriptomics Approaches to Understand Stylosanthes scabra, an Orphan Legume from the Brazilian Caatinga.</title>
        <authorList>
            <person name="Ferreira-Neto J.R.C."/>
            <person name="da Silva M.D."/>
            <person name="Binneck E."/>
            <person name="de Melo N.F."/>
            <person name="da Silva R.H."/>
            <person name="de Melo A.L.T.M."/>
            <person name="Pandolfi V."/>
            <person name="Bustamante F.O."/>
            <person name="Brasileiro-Vidal A.C."/>
            <person name="Benko-Iseppon A.M."/>
        </authorList>
    </citation>
    <scope>NUCLEOTIDE SEQUENCE [LARGE SCALE GENOMIC DNA]</scope>
    <source>
        <tissue evidence="2">Leaves</tissue>
    </source>
</reference>
<feature type="compositionally biased region" description="Polar residues" evidence="1">
    <location>
        <begin position="234"/>
        <end position="252"/>
    </location>
</feature>
<accession>A0ABU6Y805</accession>
<feature type="compositionally biased region" description="Polar residues" evidence="1">
    <location>
        <begin position="264"/>
        <end position="278"/>
    </location>
</feature>
<evidence type="ECO:0000313" key="3">
    <source>
        <dbReference type="Proteomes" id="UP001341840"/>
    </source>
</evidence>
<feature type="compositionally biased region" description="Basic and acidic residues" evidence="1">
    <location>
        <begin position="85"/>
        <end position="94"/>
    </location>
</feature>
<protein>
    <submittedName>
        <fullName evidence="2">Uncharacterized protein</fullName>
    </submittedName>
</protein>
<proteinExistence type="predicted"/>
<feature type="compositionally biased region" description="Polar residues" evidence="1">
    <location>
        <begin position="95"/>
        <end position="108"/>
    </location>
</feature>
<feature type="region of interest" description="Disordered" evidence="1">
    <location>
        <begin position="1"/>
        <end position="27"/>
    </location>
</feature>
<feature type="compositionally biased region" description="Basic and acidic residues" evidence="1">
    <location>
        <begin position="166"/>
        <end position="179"/>
    </location>
</feature>
<feature type="region of interest" description="Disordered" evidence="1">
    <location>
        <begin position="85"/>
        <end position="195"/>
    </location>
</feature>
<comment type="caution">
    <text evidence="2">The sequence shown here is derived from an EMBL/GenBank/DDBJ whole genome shotgun (WGS) entry which is preliminary data.</text>
</comment>
<keyword evidence="3" id="KW-1185">Reference proteome</keyword>
<feature type="compositionally biased region" description="Acidic residues" evidence="1">
    <location>
        <begin position="180"/>
        <end position="191"/>
    </location>
</feature>
<gene>
    <name evidence="2" type="ORF">PIB30_027607</name>
</gene>
<dbReference type="Proteomes" id="UP001341840">
    <property type="component" value="Unassembled WGS sequence"/>
</dbReference>
<organism evidence="2 3">
    <name type="scientific">Stylosanthes scabra</name>
    <dbReference type="NCBI Taxonomy" id="79078"/>
    <lineage>
        <taxon>Eukaryota</taxon>
        <taxon>Viridiplantae</taxon>
        <taxon>Streptophyta</taxon>
        <taxon>Embryophyta</taxon>
        <taxon>Tracheophyta</taxon>
        <taxon>Spermatophyta</taxon>
        <taxon>Magnoliopsida</taxon>
        <taxon>eudicotyledons</taxon>
        <taxon>Gunneridae</taxon>
        <taxon>Pentapetalae</taxon>
        <taxon>rosids</taxon>
        <taxon>fabids</taxon>
        <taxon>Fabales</taxon>
        <taxon>Fabaceae</taxon>
        <taxon>Papilionoideae</taxon>
        <taxon>50 kb inversion clade</taxon>
        <taxon>dalbergioids sensu lato</taxon>
        <taxon>Dalbergieae</taxon>
        <taxon>Pterocarpus clade</taxon>
        <taxon>Stylosanthes</taxon>
    </lineage>
</organism>
<dbReference type="EMBL" id="JASCZI010241762">
    <property type="protein sequence ID" value="MED6206515.1"/>
    <property type="molecule type" value="Genomic_DNA"/>
</dbReference>